<dbReference type="OrthoDB" id="9811244at2"/>
<evidence type="ECO:0000313" key="1">
    <source>
        <dbReference type="EMBL" id="SHJ87306.1"/>
    </source>
</evidence>
<dbReference type="Pfam" id="PF02583">
    <property type="entry name" value="Trns_repr_metal"/>
    <property type="match status" value="1"/>
</dbReference>
<dbReference type="EMBL" id="FRAE01000018">
    <property type="protein sequence ID" value="SHJ87306.1"/>
    <property type="molecule type" value="Genomic_DNA"/>
</dbReference>
<dbReference type="PANTHER" id="PTHR33677:SF3">
    <property type="entry name" value="COPPER-SENSING TRANSCRIPTIONAL REPRESSOR RICR"/>
    <property type="match status" value="1"/>
</dbReference>
<protein>
    <submittedName>
        <fullName evidence="1">DNA-binding transcriptional regulator, FrmR family</fullName>
    </submittedName>
</protein>
<dbReference type="PANTHER" id="PTHR33677">
    <property type="entry name" value="TRANSCRIPTIONAL REPRESSOR FRMR-RELATED"/>
    <property type="match status" value="1"/>
</dbReference>
<dbReference type="InterPro" id="IPR038390">
    <property type="entry name" value="Metal_Tscrpt_repr_sf"/>
</dbReference>
<keyword evidence="1" id="KW-0238">DNA-binding</keyword>
<reference evidence="2" key="1">
    <citation type="submission" date="2016-11" db="EMBL/GenBank/DDBJ databases">
        <authorList>
            <person name="Varghese N."/>
            <person name="Submissions S."/>
        </authorList>
    </citation>
    <scope>NUCLEOTIDE SEQUENCE [LARGE SCALE GENOMIC DNA]</scope>
    <source>
        <strain evidence="2">DSM 15518</strain>
    </source>
</reference>
<dbReference type="RefSeq" id="WP_072887988.1">
    <property type="nucleotide sequence ID" value="NZ_FRAE01000018.1"/>
</dbReference>
<proteinExistence type="predicted"/>
<dbReference type="GO" id="GO:0003677">
    <property type="term" value="F:DNA binding"/>
    <property type="evidence" value="ECO:0007669"/>
    <property type="project" value="UniProtKB-KW"/>
</dbReference>
<dbReference type="STRING" id="1123349.SAMN02744037_01060"/>
<dbReference type="AlphaFoldDB" id="A0A1M6MV57"/>
<dbReference type="GO" id="GO:0045892">
    <property type="term" value="P:negative regulation of DNA-templated transcription"/>
    <property type="evidence" value="ECO:0007669"/>
    <property type="project" value="UniProtKB-ARBA"/>
</dbReference>
<gene>
    <name evidence="1" type="ORF">SAMN02744037_01060</name>
</gene>
<accession>A0A1M6MV57</accession>
<dbReference type="Gene3D" id="1.20.58.1000">
    <property type="entry name" value="Metal-sensitive repressor, helix protomer"/>
    <property type="match status" value="1"/>
</dbReference>
<evidence type="ECO:0000313" key="2">
    <source>
        <dbReference type="Proteomes" id="UP000242497"/>
    </source>
</evidence>
<keyword evidence="2" id="KW-1185">Reference proteome</keyword>
<dbReference type="InterPro" id="IPR003735">
    <property type="entry name" value="Metal_Tscrpt_repr"/>
</dbReference>
<name>A0A1M6MV57_9FIRM</name>
<dbReference type="Proteomes" id="UP000242497">
    <property type="component" value="Unassembled WGS sequence"/>
</dbReference>
<dbReference type="CDD" id="cd10148">
    <property type="entry name" value="CsoR-like_DUF156"/>
    <property type="match status" value="1"/>
</dbReference>
<sequence>MNELSDKSKHDKEAIIKRLRRIEGQVKGIQKMVNEEKYCVDILIQIAAIRSAIDKVGGIILENHVKRCVKKTIDNSNGEETDRVIDELIKTMLKFMK</sequence>
<organism evidence="1 2">
    <name type="scientific">Tepidibacter formicigenes DSM 15518</name>
    <dbReference type="NCBI Taxonomy" id="1123349"/>
    <lineage>
        <taxon>Bacteria</taxon>
        <taxon>Bacillati</taxon>
        <taxon>Bacillota</taxon>
        <taxon>Clostridia</taxon>
        <taxon>Peptostreptococcales</taxon>
        <taxon>Peptostreptococcaceae</taxon>
        <taxon>Tepidibacter</taxon>
    </lineage>
</organism>
<dbReference type="GO" id="GO:0046872">
    <property type="term" value="F:metal ion binding"/>
    <property type="evidence" value="ECO:0007669"/>
    <property type="project" value="InterPro"/>
</dbReference>